<protein>
    <submittedName>
        <fullName evidence="2">Uncharacterized protein</fullName>
    </submittedName>
</protein>
<sequence length="78" mass="8996">MTRQQRWGLRDTTGYNDVSDDEEMDEEEDDWERTPGPSARSKRRRMTSPAVEMILPSRHRRVSTCSTRAVSNAAISQP</sequence>
<dbReference type="AlphaFoldDB" id="A0A0C3L5Z6"/>
<accession>A0A0C3L5Z6</accession>
<dbReference type="Proteomes" id="UP000054248">
    <property type="component" value="Unassembled WGS sequence"/>
</dbReference>
<evidence type="ECO:0000313" key="3">
    <source>
        <dbReference type="Proteomes" id="UP000054248"/>
    </source>
</evidence>
<name>A0A0C3L5Z6_9AGAM</name>
<dbReference type="HOGENOM" id="CLU_2623827_0_0_1"/>
<evidence type="ECO:0000256" key="1">
    <source>
        <dbReference type="SAM" id="MobiDB-lite"/>
    </source>
</evidence>
<feature type="region of interest" description="Disordered" evidence="1">
    <location>
        <begin position="1"/>
        <end position="48"/>
    </location>
</feature>
<proteinExistence type="predicted"/>
<gene>
    <name evidence="2" type="ORF">M407DRAFT_33404</name>
</gene>
<organism evidence="2 3">
    <name type="scientific">Tulasnella calospora MUT 4182</name>
    <dbReference type="NCBI Taxonomy" id="1051891"/>
    <lineage>
        <taxon>Eukaryota</taxon>
        <taxon>Fungi</taxon>
        <taxon>Dikarya</taxon>
        <taxon>Basidiomycota</taxon>
        <taxon>Agaricomycotina</taxon>
        <taxon>Agaricomycetes</taxon>
        <taxon>Cantharellales</taxon>
        <taxon>Tulasnellaceae</taxon>
        <taxon>Tulasnella</taxon>
    </lineage>
</organism>
<dbReference type="EMBL" id="KN823456">
    <property type="protein sequence ID" value="KIO16942.1"/>
    <property type="molecule type" value="Genomic_DNA"/>
</dbReference>
<evidence type="ECO:0000313" key="2">
    <source>
        <dbReference type="EMBL" id="KIO16942.1"/>
    </source>
</evidence>
<feature type="compositionally biased region" description="Acidic residues" evidence="1">
    <location>
        <begin position="18"/>
        <end position="31"/>
    </location>
</feature>
<reference evidence="3" key="2">
    <citation type="submission" date="2015-01" db="EMBL/GenBank/DDBJ databases">
        <title>Evolutionary Origins and Diversification of the Mycorrhizal Mutualists.</title>
        <authorList>
            <consortium name="DOE Joint Genome Institute"/>
            <consortium name="Mycorrhizal Genomics Consortium"/>
            <person name="Kohler A."/>
            <person name="Kuo A."/>
            <person name="Nagy L.G."/>
            <person name="Floudas D."/>
            <person name="Copeland A."/>
            <person name="Barry K.W."/>
            <person name="Cichocki N."/>
            <person name="Veneault-Fourrey C."/>
            <person name="LaButti K."/>
            <person name="Lindquist E.A."/>
            <person name="Lipzen A."/>
            <person name="Lundell T."/>
            <person name="Morin E."/>
            <person name="Murat C."/>
            <person name="Riley R."/>
            <person name="Ohm R."/>
            <person name="Sun H."/>
            <person name="Tunlid A."/>
            <person name="Henrissat B."/>
            <person name="Grigoriev I.V."/>
            <person name="Hibbett D.S."/>
            <person name="Martin F."/>
        </authorList>
    </citation>
    <scope>NUCLEOTIDE SEQUENCE [LARGE SCALE GENOMIC DNA]</scope>
    <source>
        <strain evidence="3">MUT 4182</strain>
    </source>
</reference>
<keyword evidence="3" id="KW-1185">Reference proteome</keyword>
<reference evidence="2 3" key="1">
    <citation type="submission" date="2014-04" db="EMBL/GenBank/DDBJ databases">
        <authorList>
            <consortium name="DOE Joint Genome Institute"/>
            <person name="Kuo A."/>
            <person name="Girlanda M."/>
            <person name="Perotto S."/>
            <person name="Kohler A."/>
            <person name="Nagy L.G."/>
            <person name="Floudas D."/>
            <person name="Copeland A."/>
            <person name="Barry K.W."/>
            <person name="Cichocki N."/>
            <person name="Veneault-Fourrey C."/>
            <person name="LaButti K."/>
            <person name="Lindquist E.A."/>
            <person name="Lipzen A."/>
            <person name="Lundell T."/>
            <person name="Morin E."/>
            <person name="Murat C."/>
            <person name="Sun H."/>
            <person name="Tunlid A."/>
            <person name="Henrissat B."/>
            <person name="Grigoriev I.V."/>
            <person name="Hibbett D.S."/>
            <person name="Martin F."/>
            <person name="Nordberg H.P."/>
            <person name="Cantor M.N."/>
            <person name="Hua S.X."/>
        </authorList>
    </citation>
    <scope>NUCLEOTIDE SEQUENCE [LARGE SCALE GENOMIC DNA]</scope>
    <source>
        <strain evidence="2 3">MUT 4182</strain>
    </source>
</reference>